<dbReference type="EC" id="3.5.4.4" evidence="3"/>
<evidence type="ECO:0000256" key="3">
    <source>
        <dbReference type="ARBA" id="ARBA00012784"/>
    </source>
</evidence>
<evidence type="ECO:0000256" key="5">
    <source>
        <dbReference type="ARBA" id="ARBA00022801"/>
    </source>
</evidence>
<comment type="caution">
    <text evidence="8">The sequence shown here is derived from an EMBL/GenBank/DDBJ whole genome shotgun (WGS) entry which is preliminary data.</text>
</comment>
<organism evidence="8 9">
    <name type="scientific">Thomasclavelia spiroformis</name>
    <dbReference type="NCBI Taxonomy" id="29348"/>
    <lineage>
        <taxon>Bacteria</taxon>
        <taxon>Bacillati</taxon>
        <taxon>Bacillota</taxon>
        <taxon>Erysipelotrichia</taxon>
        <taxon>Erysipelotrichales</taxon>
        <taxon>Coprobacillaceae</taxon>
        <taxon>Thomasclavelia</taxon>
    </lineage>
</organism>
<evidence type="ECO:0000313" key="9">
    <source>
        <dbReference type="Proteomes" id="UP000261087"/>
    </source>
</evidence>
<evidence type="ECO:0000256" key="4">
    <source>
        <dbReference type="ARBA" id="ARBA00022723"/>
    </source>
</evidence>
<evidence type="ECO:0000313" key="8">
    <source>
        <dbReference type="EMBL" id="RGO09333.1"/>
    </source>
</evidence>
<feature type="domain" description="Adenosine deaminase" evidence="7">
    <location>
        <begin position="783"/>
        <end position="891"/>
    </location>
</feature>
<protein>
    <recommendedName>
        <fullName evidence="3">adenosine deaminase</fullName>
        <ecNumber evidence="3">3.5.4.4</ecNumber>
    </recommendedName>
</protein>
<name>A0A3E5FQY2_9FIRM</name>
<dbReference type="EMBL" id="QSVF01000015">
    <property type="protein sequence ID" value="RGO09333.1"/>
    <property type="molecule type" value="Genomic_DNA"/>
</dbReference>
<dbReference type="GO" id="GO:0006154">
    <property type="term" value="P:adenosine catabolic process"/>
    <property type="evidence" value="ECO:0007669"/>
    <property type="project" value="TreeGrafter"/>
</dbReference>
<dbReference type="RefSeq" id="WP_117605006.1">
    <property type="nucleotide sequence ID" value="NZ_CAXVJN010000023.1"/>
</dbReference>
<sequence length="912" mass="108180">MRNETYLRMLILLLPFVDFHFCSSFQYNKKELESKILLYLKYHGHIENVDIAKNIISFYYDKKNYDVDDFIEILEKISKSLLTYHNDHIMVDIFTKPANYNDVLSPFHNKILPFVEINRLISDNLLTAIYNFKNNYELEYILENDLVKPISVVNYQLEMILNKGLAENHTHLFGSIPFEVQWGWLMDKLSNNKYIVVQNMLKKLDDSSINSGVQYHKDNLQINASLGNIILYTSLIRILMLNFLVLEYGKKDFNFRKYIGYQCKFLNFTYSEEKYLETIINSFYNCKFESNDKNYILHFGLVSKIISNDDNYYENMFKNCVSLKSTEILKNKFKINRFSIKSDYNLMEFIFLYKSYEYICNHNDKFFKEIFFQYFRYKNVFHTLINQSSDIKGFFEFQMYFKSQHSLINTASTMFTPIFQTYAYENVKYLEIRIGHIRTSNKALIPTDILKTMKNTFYKFVNAYLNHLQTLEDDNVVKAGVILHFNKRNDVYAGKCWYDFMTYDNKMLLNYERYREECFINLIALVYLRGEIKGADKFIIGIDAASNELLTEPWVLAPIFKSVKDKWHDILVKKMDYYDVGSYKRSSPLGITYHVGEVFNSIVSGLRHVDEVIEHYGFQSGERLGHATILGIDTDRYSKEKKVITLSVIELLDNWLWIYHIKAEKNLFKDISPTFVENKIYDLIHIIYGDINGHIHGEISIHNLYQVYLMQFDDNKINKDFYKQCNLGEKGYPCYFAEEKNPWSSTMLFYTRHCSCYLKKMNKFVQMEIDNDFLRCIYKEAQAYLLQKIANKGIIVEVNPISNSLIGDMDDIFDHPIIKINDTYKDNSNYNHVMTTINTDNPGVFSTTLSNQFGFIEQLLIDRGYSKEQALQWIDRIRENGLNSTFIQYKKMSKKDIIRELEYIKKQLDENI</sequence>
<evidence type="ECO:0000256" key="1">
    <source>
        <dbReference type="ARBA" id="ARBA00001947"/>
    </source>
</evidence>
<dbReference type="GO" id="GO:0046103">
    <property type="term" value="P:inosine biosynthetic process"/>
    <property type="evidence" value="ECO:0007669"/>
    <property type="project" value="TreeGrafter"/>
</dbReference>
<proteinExistence type="inferred from homology"/>
<dbReference type="SUPFAM" id="SSF51556">
    <property type="entry name" value="Metallo-dependent hydrolases"/>
    <property type="match status" value="1"/>
</dbReference>
<dbReference type="Gene3D" id="3.20.20.140">
    <property type="entry name" value="Metal-dependent hydrolases"/>
    <property type="match status" value="2"/>
</dbReference>
<dbReference type="PANTHER" id="PTHR11409:SF43">
    <property type="entry name" value="ADENOSINE DEAMINASE"/>
    <property type="match status" value="1"/>
</dbReference>
<dbReference type="InterPro" id="IPR006330">
    <property type="entry name" value="Ado/ade_deaminase"/>
</dbReference>
<dbReference type="GO" id="GO:0046872">
    <property type="term" value="F:metal ion binding"/>
    <property type="evidence" value="ECO:0007669"/>
    <property type="project" value="UniProtKB-KW"/>
</dbReference>
<dbReference type="AlphaFoldDB" id="A0A3E5FQY2"/>
<evidence type="ECO:0000259" key="7">
    <source>
        <dbReference type="Pfam" id="PF00962"/>
    </source>
</evidence>
<keyword evidence="4" id="KW-0479">Metal-binding</keyword>
<reference evidence="8 9" key="1">
    <citation type="submission" date="2018-08" db="EMBL/GenBank/DDBJ databases">
        <title>A genome reference for cultivated species of the human gut microbiota.</title>
        <authorList>
            <person name="Zou Y."/>
            <person name="Xue W."/>
            <person name="Luo G."/>
        </authorList>
    </citation>
    <scope>NUCLEOTIDE SEQUENCE [LARGE SCALE GENOMIC DNA]</scope>
    <source>
        <strain evidence="8 9">OM02-6</strain>
    </source>
</reference>
<gene>
    <name evidence="8" type="ORF">DXB31_07125</name>
</gene>
<dbReference type="InterPro" id="IPR001365">
    <property type="entry name" value="A_deaminase_dom"/>
</dbReference>
<accession>A0A3E5FQY2</accession>
<comment type="cofactor">
    <cofactor evidence="1">
        <name>Zn(2+)</name>
        <dbReference type="ChEBI" id="CHEBI:29105"/>
    </cofactor>
</comment>
<evidence type="ECO:0000256" key="2">
    <source>
        <dbReference type="ARBA" id="ARBA00006676"/>
    </source>
</evidence>
<keyword evidence="6" id="KW-0862">Zinc</keyword>
<dbReference type="Pfam" id="PF00962">
    <property type="entry name" value="A_deaminase"/>
    <property type="match status" value="1"/>
</dbReference>
<evidence type="ECO:0000256" key="6">
    <source>
        <dbReference type="ARBA" id="ARBA00022833"/>
    </source>
</evidence>
<dbReference type="GO" id="GO:0043103">
    <property type="term" value="P:hypoxanthine salvage"/>
    <property type="evidence" value="ECO:0007669"/>
    <property type="project" value="TreeGrafter"/>
</dbReference>
<keyword evidence="5" id="KW-0378">Hydrolase</keyword>
<dbReference type="InterPro" id="IPR032466">
    <property type="entry name" value="Metal_Hydrolase"/>
</dbReference>
<dbReference type="Proteomes" id="UP000261087">
    <property type="component" value="Unassembled WGS sequence"/>
</dbReference>
<dbReference type="GO" id="GO:0004000">
    <property type="term" value="F:adenosine deaminase activity"/>
    <property type="evidence" value="ECO:0007669"/>
    <property type="project" value="UniProtKB-ARBA"/>
</dbReference>
<dbReference type="PANTHER" id="PTHR11409">
    <property type="entry name" value="ADENOSINE DEAMINASE"/>
    <property type="match status" value="1"/>
</dbReference>
<comment type="similarity">
    <text evidence="2">Belongs to the metallo-dependent hydrolases superfamily. Adenosine and AMP deaminases family.</text>
</comment>
<dbReference type="GO" id="GO:0005829">
    <property type="term" value="C:cytosol"/>
    <property type="evidence" value="ECO:0007669"/>
    <property type="project" value="TreeGrafter"/>
</dbReference>